<name>A0A0M2NVB9_STACC</name>
<dbReference type="PRINTS" id="PR00081">
    <property type="entry name" value="GDHRDH"/>
</dbReference>
<dbReference type="EMBL" id="LAKJ01000013">
    <property type="protein sequence ID" value="KKI63671.1"/>
    <property type="molecule type" value="Genomic_DNA"/>
</dbReference>
<dbReference type="GO" id="GO:0016491">
    <property type="term" value="F:oxidoreductase activity"/>
    <property type="evidence" value="ECO:0007669"/>
    <property type="project" value="UniProtKB-KW"/>
</dbReference>
<dbReference type="RefSeq" id="WP_019468363.1">
    <property type="nucleotide sequence ID" value="NZ_BKAS01000006.1"/>
</dbReference>
<sequence length="252" mass="28658">MIGKHFVLTGGTSGLGKAILKALLSKRAYVTVLARNPDKLKQFATQYDAEHLNIIKCDLQSQQEIIDLKEYFQHHTIDGLIYSSGLGYFKSIEDHTFVEMLETYKLNVLHFNILMKVLQPAFSKTPIIVGIGSQAAFISQGYAAHYGASKAAFNQLLNALRIEKPNYHIMTVNTGPIATPFHEKADPSMKFAKKYSDMMLDPEKLANQIINGIIEKKLEINQPRWMHHLLKIYQLMPRFIEKNFTSLFKNKG</sequence>
<dbReference type="Proteomes" id="UP000034455">
    <property type="component" value="Unassembled WGS sequence"/>
</dbReference>
<comment type="caution">
    <text evidence="3">The sequence shown here is derived from an EMBL/GenBank/DDBJ whole genome shotgun (WGS) entry which is preliminary data.</text>
</comment>
<evidence type="ECO:0000256" key="2">
    <source>
        <dbReference type="ARBA" id="ARBA00023002"/>
    </source>
</evidence>
<dbReference type="CDD" id="cd05233">
    <property type="entry name" value="SDR_c"/>
    <property type="match status" value="1"/>
</dbReference>
<evidence type="ECO:0000256" key="1">
    <source>
        <dbReference type="ARBA" id="ARBA00006484"/>
    </source>
</evidence>
<reference evidence="3 4" key="1">
    <citation type="submission" date="2015-03" db="EMBL/GenBank/DDBJ databases">
        <title>Genome Assembly of Staphylococcus cohnii subsp. cohnii strain G22B2.</title>
        <authorList>
            <person name="Nair G."/>
            <person name="Kaur G."/>
            <person name="Khatri I."/>
            <person name="Singh N.K."/>
            <person name="Sathyabama S."/>
            <person name="Maurya S.K."/>
            <person name="Subramanian S."/>
            <person name="Agrewala J.N."/>
            <person name="Mayilraj S."/>
        </authorList>
    </citation>
    <scope>NUCLEOTIDE SEQUENCE [LARGE SCALE GENOMIC DNA]</scope>
    <source>
        <strain evidence="3 4">G22B2</strain>
    </source>
</reference>
<dbReference type="PATRIC" id="fig|74704.6.peg.733"/>
<dbReference type="PANTHER" id="PTHR44196:SF1">
    <property type="entry name" value="DEHYDROGENASE_REDUCTASE SDR FAMILY MEMBER 7B"/>
    <property type="match status" value="1"/>
</dbReference>
<gene>
    <name evidence="3" type="ORF">UF66_0718</name>
</gene>
<dbReference type="InterPro" id="IPR002347">
    <property type="entry name" value="SDR_fam"/>
</dbReference>
<proteinExistence type="inferred from homology"/>
<evidence type="ECO:0000313" key="4">
    <source>
        <dbReference type="Proteomes" id="UP000034455"/>
    </source>
</evidence>
<dbReference type="GeneID" id="58097497"/>
<evidence type="ECO:0000313" key="3">
    <source>
        <dbReference type="EMBL" id="KKI63671.1"/>
    </source>
</evidence>
<organism evidence="3 4">
    <name type="scientific">Staphylococcus cohnii subsp. cohnii</name>
    <dbReference type="NCBI Taxonomy" id="74704"/>
    <lineage>
        <taxon>Bacteria</taxon>
        <taxon>Bacillati</taxon>
        <taxon>Bacillota</taxon>
        <taxon>Bacilli</taxon>
        <taxon>Bacillales</taxon>
        <taxon>Staphylococcaceae</taxon>
        <taxon>Staphylococcus</taxon>
        <taxon>Staphylococcus cohnii species complex</taxon>
    </lineage>
</organism>
<dbReference type="AlphaFoldDB" id="A0A0M2NVB9"/>
<dbReference type="PANTHER" id="PTHR44196">
    <property type="entry name" value="DEHYDROGENASE/REDUCTASE SDR FAMILY MEMBER 7B"/>
    <property type="match status" value="1"/>
</dbReference>
<dbReference type="InterPro" id="IPR036291">
    <property type="entry name" value="NAD(P)-bd_dom_sf"/>
</dbReference>
<dbReference type="GO" id="GO:0016020">
    <property type="term" value="C:membrane"/>
    <property type="evidence" value="ECO:0007669"/>
    <property type="project" value="TreeGrafter"/>
</dbReference>
<comment type="similarity">
    <text evidence="1">Belongs to the short-chain dehydrogenases/reductases (SDR) family.</text>
</comment>
<keyword evidence="2" id="KW-0560">Oxidoreductase</keyword>
<dbReference type="Gene3D" id="3.40.50.720">
    <property type="entry name" value="NAD(P)-binding Rossmann-like Domain"/>
    <property type="match status" value="1"/>
</dbReference>
<dbReference type="SUPFAM" id="SSF51735">
    <property type="entry name" value="NAD(P)-binding Rossmann-fold domains"/>
    <property type="match status" value="1"/>
</dbReference>
<protein>
    <submittedName>
        <fullName evidence="3">Oxidoreductase, short-chain dehydrogenase/reductase family</fullName>
    </submittedName>
</protein>
<dbReference type="Pfam" id="PF00106">
    <property type="entry name" value="adh_short"/>
    <property type="match status" value="1"/>
</dbReference>
<accession>A0A0M2NVB9</accession>